<dbReference type="EMBL" id="AZEE01000028">
    <property type="protein sequence ID" value="KRK97748.1"/>
    <property type="molecule type" value="Genomic_DNA"/>
</dbReference>
<evidence type="ECO:0000256" key="2">
    <source>
        <dbReference type="ARBA" id="ARBA00022801"/>
    </source>
</evidence>
<comment type="similarity">
    <text evidence="1">Belongs to the thioesterase PaaI family.</text>
</comment>
<protein>
    <recommendedName>
        <fullName evidence="3">Thioesterase domain-containing protein</fullName>
    </recommendedName>
</protein>
<feature type="domain" description="Thioesterase" evidence="3">
    <location>
        <begin position="34"/>
        <end position="100"/>
    </location>
</feature>
<keyword evidence="5" id="KW-1185">Reference proteome</keyword>
<dbReference type="STRING" id="1423776.FD04_GL000718"/>
<dbReference type="InterPro" id="IPR029069">
    <property type="entry name" value="HotDog_dom_sf"/>
</dbReference>
<dbReference type="CDD" id="cd03443">
    <property type="entry name" value="PaaI_thioesterase"/>
    <property type="match status" value="1"/>
</dbReference>
<dbReference type="GO" id="GO:0061522">
    <property type="term" value="F:1,4-dihydroxy-2-naphthoyl-CoA thioesterase activity"/>
    <property type="evidence" value="ECO:0007669"/>
    <property type="project" value="TreeGrafter"/>
</dbReference>
<dbReference type="RefSeq" id="WP_054699686.1">
    <property type="nucleotide sequence ID" value="NZ_AZEE01000028.1"/>
</dbReference>
<evidence type="ECO:0000259" key="3">
    <source>
        <dbReference type="Pfam" id="PF03061"/>
    </source>
</evidence>
<dbReference type="NCBIfam" id="TIGR00369">
    <property type="entry name" value="unchar_dom_1"/>
    <property type="match status" value="1"/>
</dbReference>
<dbReference type="PATRIC" id="fig|1423776.4.peg.722"/>
<dbReference type="SUPFAM" id="SSF54637">
    <property type="entry name" value="Thioesterase/thiol ester dehydrase-isomerase"/>
    <property type="match status" value="1"/>
</dbReference>
<comment type="caution">
    <text evidence="4">The sequence shown here is derived from an EMBL/GenBank/DDBJ whole genome shotgun (WGS) entry which is preliminary data.</text>
</comment>
<dbReference type="InterPro" id="IPR003736">
    <property type="entry name" value="PAAI_dom"/>
</dbReference>
<accession>A0A0R1LX37</accession>
<name>A0A0R1LX37_9LACO</name>
<dbReference type="Gene3D" id="3.10.129.10">
    <property type="entry name" value="Hotdog Thioesterase"/>
    <property type="match status" value="1"/>
</dbReference>
<dbReference type="InterPro" id="IPR006683">
    <property type="entry name" value="Thioestr_dom"/>
</dbReference>
<evidence type="ECO:0000256" key="1">
    <source>
        <dbReference type="ARBA" id="ARBA00008324"/>
    </source>
</evidence>
<dbReference type="AlphaFoldDB" id="A0A0R1LX37"/>
<organism evidence="4 5">
    <name type="scientific">Secundilactobacillus odoratitofui DSM 19909 = JCM 15043</name>
    <dbReference type="NCBI Taxonomy" id="1423776"/>
    <lineage>
        <taxon>Bacteria</taxon>
        <taxon>Bacillati</taxon>
        <taxon>Bacillota</taxon>
        <taxon>Bacilli</taxon>
        <taxon>Lactobacillales</taxon>
        <taxon>Lactobacillaceae</taxon>
        <taxon>Secundilactobacillus</taxon>
    </lineage>
</organism>
<dbReference type="Proteomes" id="UP000051160">
    <property type="component" value="Unassembled WGS sequence"/>
</dbReference>
<gene>
    <name evidence="4" type="ORF">FD04_GL000718</name>
</gene>
<proteinExistence type="inferred from homology"/>
<evidence type="ECO:0000313" key="5">
    <source>
        <dbReference type="Proteomes" id="UP000051160"/>
    </source>
</evidence>
<evidence type="ECO:0000313" key="4">
    <source>
        <dbReference type="EMBL" id="KRK97748.1"/>
    </source>
</evidence>
<dbReference type="PANTHER" id="PTHR43240">
    <property type="entry name" value="1,4-DIHYDROXY-2-NAPHTHOYL-COA THIOESTERASE 1"/>
    <property type="match status" value="1"/>
</dbReference>
<dbReference type="Pfam" id="PF03061">
    <property type="entry name" value="4HBT"/>
    <property type="match status" value="1"/>
</dbReference>
<dbReference type="OrthoDB" id="9798208at2"/>
<reference evidence="4 5" key="1">
    <citation type="journal article" date="2015" name="Genome Announc.">
        <title>Expanding the biotechnology potential of lactobacilli through comparative genomics of 213 strains and associated genera.</title>
        <authorList>
            <person name="Sun Z."/>
            <person name="Harris H.M."/>
            <person name="McCann A."/>
            <person name="Guo C."/>
            <person name="Argimon S."/>
            <person name="Zhang W."/>
            <person name="Yang X."/>
            <person name="Jeffery I.B."/>
            <person name="Cooney J.C."/>
            <person name="Kagawa T.F."/>
            <person name="Liu W."/>
            <person name="Song Y."/>
            <person name="Salvetti E."/>
            <person name="Wrobel A."/>
            <person name="Rasinkangas P."/>
            <person name="Parkhill J."/>
            <person name="Rea M.C."/>
            <person name="O'Sullivan O."/>
            <person name="Ritari J."/>
            <person name="Douillard F.P."/>
            <person name="Paul Ross R."/>
            <person name="Yang R."/>
            <person name="Briner A.E."/>
            <person name="Felis G.E."/>
            <person name="de Vos W.M."/>
            <person name="Barrangou R."/>
            <person name="Klaenhammer T.R."/>
            <person name="Caufield P.W."/>
            <person name="Cui Y."/>
            <person name="Zhang H."/>
            <person name="O'Toole P.W."/>
        </authorList>
    </citation>
    <scope>NUCLEOTIDE SEQUENCE [LARGE SCALE GENOMIC DNA]</scope>
    <source>
        <strain evidence="4 5">DSM 19909</strain>
    </source>
</reference>
<keyword evidence="2" id="KW-0378">Hydrolase</keyword>
<dbReference type="GO" id="GO:0005829">
    <property type="term" value="C:cytosol"/>
    <property type="evidence" value="ECO:0007669"/>
    <property type="project" value="TreeGrafter"/>
</dbReference>
<dbReference type="PANTHER" id="PTHR43240:SF5">
    <property type="entry name" value="1,4-DIHYDROXY-2-NAPHTHOYL-COA THIOESTERASE 1"/>
    <property type="match status" value="1"/>
</dbReference>
<sequence>MNNLIELLGIKVNQINQSKVIISLDVTDAVKQPYGFLHGGVNAVMAETAASIGANQNLDDTHVAVGVDINTHHLKSVASGTILTTATPIHLGRTLQTWYTETTLDGALTSISTVTLSAIAKPN</sequence>